<evidence type="ECO:0000313" key="3">
    <source>
        <dbReference type="EMBL" id="GAA4482783.1"/>
    </source>
</evidence>
<gene>
    <name evidence="3" type="ORF">GCM10023094_33410</name>
</gene>
<comment type="caution">
    <text evidence="3">The sequence shown here is derived from an EMBL/GenBank/DDBJ whole genome shotgun (WGS) entry which is preliminary data.</text>
</comment>
<feature type="region of interest" description="Disordered" evidence="2">
    <location>
        <begin position="43"/>
        <end position="115"/>
    </location>
</feature>
<dbReference type="EMBL" id="BAABFB010000050">
    <property type="protein sequence ID" value="GAA4482783.1"/>
    <property type="molecule type" value="Genomic_DNA"/>
</dbReference>
<evidence type="ECO:0000256" key="2">
    <source>
        <dbReference type="SAM" id="MobiDB-lite"/>
    </source>
</evidence>
<dbReference type="Gene3D" id="1.10.12.10">
    <property type="entry name" value="Lyase 2-enoyl-coa Hydratase, Chain A, domain 2"/>
    <property type="match status" value="1"/>
</dbReference>
<feature type="compositionally biased region" description="Basic and acidic residues" evidence="2">
    <location>
        <begin position="61"/>
        <end position="87"/>
    </location>
</feature>
<dbReference type="InterPro" id="IPR014748">
    <property type="entry name" value="Enoyl-CoA_hydra_C"/>
</dbReference>
<evidence type="ECO:0000256" key="1">
    <source>
        <dbReference type="ARBA" id="ARBA00005254"/>
    </source>
</evidence>
<dbReference type="InterPro" id="IPR029045">
    <property type="entry name" value="ClpP/crotonase-like_dom_sf"/>
</dbReference>
<protein>
    <submittedName>
        <fullName evidence="3">Uncharacterized protein</fullName>
    </submittedName>
</protein>
<dbReference type="Proteomes" id="UP001501183">
    <property type="component" value="Unassembled WGS sequence"/>
</dbReference>
<dbReference type="SUPFAM" id="SSF52096">
    <property type="entry name" value="ClpP/crotonase"/>
    <property type="match status" value="1"/>
</dbReference>
<evidence type="ECO:0000313" key="4">
    <source>
        <dbReference type="Proteomes" id="UP001501183"/>
    </source>
</evidence>
<comment type="similarity">
    <text evidence="1">Belongs to the enoyl-CoA hydratase/isomerase family.</text>
</comment>
<sequence>MRAHEIETHALNVRGTSNDFREGLAAFFDKRDPEFVDRVSSDRPDVFADLPAGATSSRSPPGDRIERRRVTRSRADGDRRDTHETANARRTFRGAARVRDQSRITCRSREASART</sequence>
<feature type="compositionally biased region" description="Basic and acidic residues" evidence="2">
    <location>
        <begin position="97"/>
        <end position="115"/>
    </location>
</feature>
<reference evidence="4" key="1">
    <citation type="journal article" date="2019" name="Int. J. Syst. Evol. Microbiol.">
        <title>The Global Catalogue of Microorganisms (GCM) 10K type strain sequencing project: providing services to taxonomists for standard genome sequencing and annotation.</title>
        <authorList>
            <consortium name="The Broad Institute Genomics Platform"/>
            <consortium name="The Broad Institute Genome Sequencing Center for Infectious Disease"/>
            <person name="Wu L."/>
            <person name="Ma J."/>
        </authorList>
    </citation>
    <scope>NUCLEOTIDE SEQUENCE [LARGE SCALE GENOMIC DNA]</scope>
    <source>
        <strain evidence="4">JCM 32206</strain>
    </source>
</reference>
<keyword evidence="4" id="KW-1185">Reference proteome</keyword>
<name>A0ABP8P7P5_9NOCA</name>
<accession>A0ABP8P7P5</accession>
<organism evidence="3 4">
    <name type="scientific">Rhodococcus olei</name>
    <dbReference type="NCBI Taxonomy" id="2161675"/>
    <lineage>
        <taxon>Bacteria</taxon>
        <taxon>Bacillati</taxon>
        <taxon>Actinomycetota</taxon>
        <taxon>Actinomycetes</taxon>
        <taxon>Mycobacteriales</taxon>
        <taxon>Nocardiaceae</taxon>
        <taxon>Rhodococcus</taxon>
    </lineage>
</organism>
<proteinExistence type="inferred from homology"/>